<gene>
    <name evidence="3" type="ORF">SAMN05216334_11137</name>
</gene>
<sequence length="91" mass="10374">MRTMTSVEAQNHFGELLDTAQREPITITRRGRPVAFMVSCLDMEELMEIRKQRSKAVAAFESFFAETDKKLTPEADALTVEAVKQLVNELR</sequence>
<dbReference type="Proteomes" id="UP000236753">
    <property type="component" value="Unassembled WGS sequence"/>
</dbReference>
<dbReference type="InterPro" id="IPR036165">
    <property type="entry name" value="YefM-like_sf"/>
</dbReference>
<proteinExistence type="inferred from homology"/>
<dbReference type="EMBL" id="FNUX01000011">
    <property type="protein sequence ID" value="SEF82870.1"/>
    <property type="molecule type" value="Genomic_DNA"/>
</dbReference>
<evidence type="ECO:0000313" key="3">
    <source>
        <dbReference type="EMBL" id="SEF82870.1"/>
    </source>
</evidence>
<protein>
    <recommendedName>
        <fullName evidence="2">Antitoxin</fullName>
    </recommendedName>
</protein>
<name>A0A1H5V6M7_9PROT</name>
<comment type="similarity">
    <text evidence="1 2">Belongs to the phD/YefM antitoxin family.</text>
</comment>
<dbReference type="Pfam" id="PF02604">
    <property type="entry name" value="PhdYeFM_antitox"/>
    <property type="match status" value="1"/>
</dbReference>
<organism evidence="3 4">
    <name type="scientific">Nitrosomonas ureae</name>
    <dbReference type="NCBI Taxonomy" id="44577"/>
    <lineage>
        <taxon>Bacteria</taxon>
        <taxon>Pseudomonadati</taxon>
        <taxon>Pseudomonadota</taxon>
        <taxon>Betaproteobacteria</taxon>
        <taxon>Nitrosomonadales</taxon>
        <taxon>Nitrosomonadaceae</taxon>
        <taxon>Nitrosomonas</taxon>
    </lineage>
</organism>
<accession>A0A1H5V6M7</accession>
<dbReference type="OrthoDB" id="165038at2"/>
<evidence type="ECO:0000256" key="1">
    <source>
        <dbReference type="ARBA" id="ARBA00009981"/>
    </source>
</evidence>
<reference evidence="3 4" key="1">
    <citation type="submission" date="2016-10" db="EMBL/GenBank/DDBJ databases">
        <authorList>
            <person name="de Groot N.N."/>
        </authorList>
    </citation>
    <scope>NUCLEOTIDE SEQUENCE [LARGE SCALE GENOMIC DNA]</scope>
    <source>
        <strain evidence="3 4">Nm13</strain>
    </source>
</reference>
<dbReference type="RefSeq" id="WP_103966468.1">
    <property type="nucleotide sequence ID" value="NZ_FNUX01000011.1"/>
</dbReference>
<dbReference type="InterPro" id="IPR006442">
    <property type="entry name" value="Antitoxin_Phd/YefM"/>
</dbReference>
<evidence type="ECO:0000256" key="2">
    <source>
        <dbReference type="RuleBase" id="RU362080"/>
    </source>
</evidence>
<dbReference type="AlphaFoldDB" id="A0A1H5V6M7"/>
<comment type="function">
    <text evidence="2">Antitoxin component of a type II toxin-antitoxin (TA) system.</text>
</comment>
<dbReference type="NCBIfam" id="TIGR01552">
    <property type="entry name" value="phd_fam"/>
    <property type="match status" value="1"/>
</dbReference>
<dbReference type="Gene3D" id="3.40.1620.10">
    <property type="entry name" value="YefM-like domain"/>
    <property type="match status" value="1"/>
</dbReference>
<evidence type="ECO:0000313" key="4">
    <source>
        <dbReference type="Proteomes" id="UP000236753"/>
    </source>
</evidence>
<dbReference type="SUPFAM" id="SSF143120">
    <property type="entry name" value="YefM-like"/>
    <property type="match status" value="1"/>
</dbReference>